<name>G8PE02_PEDCP</name>
<dbReference type="eggNOG" id="ENOG503345N">
    <property type="taxonomic scope" value="Bacteria"/>
</dbReference>
<feature type="transmembrane region" description="Helical" evidence="1">
    <location>
        <begin position="376"/>
        <end position="409"/>
    </location>
</feature>
<dbReference type="EMBL" id="CP003137">
    <property type="protein sequence ID" value="AEV95487.1"/>
    <property type="molecule type" value="Genomic_DNA"/>
</dbReference>
<dbReference type="AlphaFoldDB" id="G8PE02"/>
<feature type="transmembrane region" description="Helical" evidence="1">
    <location>
        <begin position="187"/>
        <end position="209"/>
    </location>
</feature>
<keyword evidence="1" id="KW-1133">Transmembrane helix</keyword>
<dbReference type="RefSeq" id="WP_014215683.1">
    <property type="nucleotide sequence ID" value="NC_016605.1"/>
</dbReference>
<feature type="transmembrane region" description="Helical" evidence="1">
    <location>
        <begin position="66"/>
        <end position="83"/>
    </location>
</feature>
<dbReference type="KEGG" id="pce:PECL_1255"/>
<dbReference type="HOGENOM" id="CLU_051141_0_0_9"/>
<feature type="transmembrane region" description="Helical" evidence="1">
    <location>
        <begin position="221"/>
        <end position="242"/>
    </location>
</feature>
<evidence type="ECO:0000313" key="3">
    <source>
        <dbReference type="Proteomes" id="UP000005444"/>
    </source>
</evidence>
<feature type="transmembrane region" description="Helical" evidence="1">
    <location>
        <begin position="89"/>
        <end position="109"/>
    </location>
</feature>
<gene>
    <name evidence="2" type="ordered locus">PECL_1255</name>
</gene>
<feature type="transmembrane region" description="Helical" evidence="1">
    <location>
        <begin position="344"/>
        <end position="364"/>
    </location>
</feature>
<keyword evidence="1" id="KW-0472">Membrane</keyword>
<proteinExistence type="predicted"/>
<feature type="transmembrane region" description="Helical" evidence="1">
    <location>
        <begin position="262"/>
        <end position="282"/>
    </location>
</feature>
<feature type="transmembrane region" description="Helical" evidence="1">
    <location>
        <begin position="37"/>
        <end position="54"/>
    </location>
</feature>
<feature type="transmembrane region" description="Helical" evidence="1">
    <location>
        <begin position="121"/>
        <end position="146"/>
    </location>
</feature>
<keyword evidence="3" id="KW-1185">Reference proteome</keyword>
<dbReference type="STRING" id="701521.PECL_1255"/>
<organism evidence="2 3">
    <name type="scientific">Pediococcus claussenii (strain ATCC BAA-344 / DSM 14800 / JCM 18046 / KCTC 3811 / LMG 21948 / P06)</name>
    <dbReference type="NCBI Taxonomy" id="701521"/>
    <lineage>
        <taxon>Bacteria</taxon>
        <taxon>Bacillati</taxon>
        <taxon>Bacillota</taxon>
        <taxon>Bacilli</taxon>
        <taxon>Lactobacillales</taxon>
        <taxon>Lactobacillaceae</taxon>
        <taxon>Pediococcus</taxon>
    </lineage>
</organism>
<dbReference type="Proteomes" id="UP000005444">
    <property type="component" value="Chromosome"/>
</dbReference>
<keyword evidence="1" id="KW-0812">Transmembrane</keyword>
<protein>
    <submittedName>
        <fullName evidence="2">Membrane protein</fullName>
    </submittedName>
</protein>
<evidence type="ECO:0000313" key="2">
    <source>
        <dbReference type="EMBL" id="AEV95487.1"/>
    </source>
</evidence>
<dbReference type="PATRIC" id="fig|701521.8.peg.1167"/>
<reference evidence="2 3" key="1">
    <citation type="journal article" date="2012" name="J. Bacteriol.">
        <title>Complete Genome Sequence of the Beer Spoilage Organism Pediococcus claussenii ATCC BAA-344T.</title>
        <authorList>
            <person name="Pittet V."/>
            <person name="Abegunde T."/>
            <person name="Marfleet T."/>
            <person name="Haakensen M."/>
            <person name="Morrow K."/>
            <person name="Jayaprakash T."/>
            <person name="Schroeder K."/>
            <person name="Trost B."/>
            <person name="Byrns S."/>
            <person name="Bergsveinson J."/>
            <person name="Kusalik A."/>
            <person name="Ziola B."/>
        </authorList>
    </citation>
    <scope>NUCLEOTIDE SEQUENCE [LARGE SCALE GENOMIC DNA]</scope>
    <source>
        <strain evidence="2 3">ATCC BAA-344</strain>
    </source>
</reference>
<accession>G8PE02</accession>
<evidence type="ECO:0000256" key="1">
    <source>
        <dbReference type="SAM" id="Phobius"/>
    </source>
</evidence>
<sequence length="416" mass="47398">MYGNKNVVGYIFHLIDYLIVALIILCTQSVFNAASMSNYHLPVILVALLFVRVLTLMSLETKVGKLIIFSVLWILYISVYILVSPGKIFGLIQVFVVYFLLMVIYIHLYKEKNDFKQLLRMYSNIIFILAIISLFFWLFGSIAGIIKPTGSLPINWGGNVITSSYFNIYFQWQHDAVVFGHTIFRNIGIFCEAPMYSLNLSVAFIFDYLINGRKSLSRFAVYLITIASTVSVTGVLLILGVVTMSKLFEYLEDTVKHNRFRFGLILFPIFAIIAIALGYQLLTNKLSSASGSSRMQDYISGFKAWMVHPFFGSGYGNIATRISFSSFWRLARSETGYTNSIMTILSEGGVYFFTSFFVSFFYLLKKAISKNDYKLGIFTIVWIYLFLTTVFAHTMLLVGFLACVFELILSDYKITI</sequence>
<feature type="transmembrane region" description="Helical" evidence="1">
    <location>
        <begin position="7"/>
        <end position="31"/>
    </location>
</feature>